<keyword evidence="6 9" id="KW-0808">Transferase</keyword>
<keyword evidence="12" id="KW-1185">Reference proteome</keyword>
<dbReference type="PANTHER" id="PTHR43643">
    <property type="entry name" value="HISTIDINOL-PHOSPHATE AMINOTRANSFERASE 2"/>
    <property type="match status" value="1"/>
</dbReference>
<organism evidence="11 12">
    <name type="scientific">Limobrevibacterium gyesilva</name>
    <dbReference type="NCBI Taxonomy" id="2991712"/>
    <lineage>
        <taxon>Bacteria</taxon>
        <taxon>Pseudomonadati</taxon>
        <taxon>Pseudomonadota</taxon>
        <taxon>Alphaproteobacteria</taxon>
        <taxon>Acetobacterales</taxon>
        <taxon>Acetobacteraceae</taxon>
        <taxon>Limobrevibacterium</taxon>
    </lineage>
</organism>
<comment type="cofactor">
    <cofactor evidence="1 9">
        <name>pyridoxal 5'-phosphate</name>
        <dbReference type="ChEBI" id="CHEBI:597326"/>
    </cofactor>
</comment>
<keyword evidence="9" id="KW-0028">Amino-acid biosynthesis</keyword>
<dbReference type="RefSeq" id="WP_264715850.1">
    <property type="nucleotide sequence ID" value="NZ_JAPDNT010000027.1"/>
</dbReference>
<dbReference type="Gene3D" id="3.40.640.10">
    <property type="entry name" value="Type I PLP-dependent aspartate aminotransferase-like (Major domain)"/>
    <property type="match status" value="1"/>
</dbReference>
<protein>
    <recommendedName>
        <fullName evidence="9">Histidinol-phosphate aminotransferase</fullName>
        <ecNumber evidence="9">2.6.1.9</ecNumber>
    </recommendedName>
    <alternativeName>
        <fullName evidence="9">Imidazole acetol-phosphate transaminase</fullName>
    </alternativeName>
</protein>
<proteinExistence type="inferred from homology"/>
<comment type="caution">
    <text evidence="11">The sequence shown here is derived from an EMBL/GenBank/DDBJ whole genome shotgun (WGS) entry which is preliminary data.</text>
</comment>
<feature type="domain" description="Aminotransferase class I/classII large" evidence="10">
    <location>
        <begin position="31"/>
        <end position="356"/>
    </location>
</feature>
<evidence type="ECO:0000256" key="1">
    <source>
        <dbReference type="ARBA" id="ARBA00001933"/>
    </source>
</evidence>
<dbReference type="EC" id="2.6.1.9" evidence="9"/>
<comment type="subunit">
    <text evidence="4 9">Homodimer.</text>
</comment>
<dbReference type="InterPro" id="IPR015422">
    <property type="entry name" value="PyrdxlP-dep_Trfase_small"/>
</dbReference>
<dbReference type="NCBIfam" id="TIGR01141">
    <property type="entry name" value="hisC"/>
    <property type="match status" value="1"/>
</dbReference>
<dbReference type="AlphaFoldDB" id="A0AA41YR14"/>
<comment type="catalytic activity">
    <reaction evidence="8 9">
        <text>L-histidinol phosphate + 2-oxoglutarate = 3-(imidazol-4-yl)-2-oxopropyl phosphate + L-glutamate</text>
        <dbReference type="Rhea" id="RHEA:23744"/>
        <dbReference type="ChEBI" id="CHEBI:16810"/>
        <dbReference type="ChEBI" id="CHEBI:29985"/>
        <dbReference type="ChEBI" id="CHEBI:57766"/>
        <dbReference type="ChEBI" id="CHEBI:57980"/>
        <dbReference type="EC" id="2.6.1.9"/>
    </reaction>
</comment>
<dbReference type="GO" id="GO:0000105">
    <property type="term" value="P:L-histidine biosynthetic process"/>
    <property type="evidence" value="ECO:0007669"/>
    <property type="project" value="UniProtKB-UniRule"/>
</dbReference>
<comment type="pathway">
    <text evidence="2 9">Amino-acid biosynthesis; L-histidine biosynthesis; L-histidine from 5-phospho-alpha-D-ribose 1-diphosphate: step 7/9.</text>
</comment>
<dbReference type="EMBL" id="JAPDNT010000027">
    <property type="protein sequence ID" value="MCW3476992.1"/>
    <property type="molecule type" value="Genomic_DNA"/>
</dbReference>
<feature type="modified residue" description="N6-(pyridoxal phosphate)lysine" evidence="9">
    <location>
        <position position="222"/>
    </location>
</feature>
<evidence type="ECO:0000256" key="4">
    <source>
        <dbReference type="ARBA" id="ARBA00011738"/>
    </source>
</evidence>
<dbReference type="InterPro" id="IPR004839">
    <property type="entry name" value="Aminotransferase_I/II_large"/>
</dbReference>
<keyword evidence="9" id="KW-0368">Histidine biosynthesis</keyword>
<evidence type="ECO:0000256" key="3">
    <source>
        <dbReference type="ARBA" id="ARBA00007970"/>
    </source>
</evidence>
<dbReference type="InterPro" id="IPR015421">
    <property type="entry name" value="PyrdxlP-dep_Trfase_major"/>
</dbReference>
<evidence type="ECO:0000256" key="2">
    <source>
        <dbReference type="ARBA" id="ARBA00005011"/>
    </source>
</evidence>
<dbReference type="InterPro" id="IPR050106">
    <property type="entry name" value="HistidinolP_aminotransfase"/>
</dbReference>
<evidence type="ECO:0000313" key="12">
    <source>
        <dbReference type="Proteomes" id="UP001165679"/>
    </source>
</evidence>
<dbReference type="GO" id="GO:0030170">
    <property type="term" value="F:pyridoxal phosphate binding"/>
    <property type="evidence" value="ECO:0007669"/>
    <property type="project" value="InterPro"/>
</dbReference>
<evidence type="ECO:0000313" key="11">
    <source>
        <dbReference type="EMBL" id="MCW3476992.1"/>
    </source>
</evidence>
<sequence length="368" mass="38935">MTQTGPRPRPEVMKIAAYVAGESKVPGVNRIIKLSSNEGAFGPPPGAQAAYATAAAELHRYPDGGSVELRRAIGARFGLDAERIVCGTGSDELIGHLCHIYGGPGTDIIMSMHGFTMYQIAGTYAGSRVLKAPERNLTTDVDAILAAVTPATRLVFVANPNNPTGSLLPQAEMERLRRLLPPDVLLAIDAAYAEYVESPDYDAGAKLVDAGDNTVMLRTFSKVFGLGGLRVGWAYAPPGVVDALNRVRGVFNVNLAAQAAAVAALAEPGWVEKNRAHNTEWRAKLSAALEAAGIKAWPTEGNFILADFATAARAEAANAFLRNRGIIVRGMAAYDLAHCLRITVGTAEECGLVAETLAAFMAEQKLHA</sequence>
<dbReference type="GO" id="GO:0004400">
    <property type="term" value="F:histidinol-phosphate transaminase activity"/>
    <property type="evidence" value="ECO:0007669"/>
    <property type="project" value="UniProtKB-UniRule"/>
</dbReference>
<dbReference type="SUPFAM" id="SSF53383">
    <property type="entry name" value="PLP-dependent transferases"/>
    <property type="match status" value="1"/>
</dbReference>
<evidence type="ECO:0000256" key="6">
    <source>
        <dbReference type="ARBA" id="ARBA00022679"/>
    </source>
</evidence>
<evidence type="ECO:0000259" key="10">
    <source>
        <dbReference type="Pfam" id="PF00155"/>
    </source>
</evidence>
<reference evidence="11" key="2">
    <citation type="submission" date="2022-10" db="EMBL/GenBank/DDBJ databases">
        <authorList>
            <person name="Trinh H.N."/>
        </authorList>
    </citation>
    <scope>NUCLEOTIDE SEQUENCE</scope>
    <source>
        <strain evidence="11">RN2-1</strain>
    </source>
</reference>
<gene>
    <name evidence="9 11" type="primary">hisC</name>
    <name evidence="11" type="ORF">OL599_20705</name>
</gene>
<dbReference type="Pfam" id="PF00155">
    <property type="entry name" value="Aminotran_1_2"/>
    <property type="match status" value="1"/>
</dbReference>
<reference evidence="11" key="1">
    <citation type="submission" date="2022-09" db="EMBL/GenBank/DDBJ databases">
        <title>Rhodovastum sp. nov. RN2-1 isolated from soil in Seongnam, South Korea.</title>
        <authorList>
            <person name="Le N.T."/>
        </authorList>
    </citation>
    <scope>NUCLEOTIDE SEQUENCE</scope>
    <source>
        <strain evidence="11">RN2-1</strain>
    </source>
</reference>
<dbReference type="Gene3D" id="3.90.1150.10">
    <property type="entry name" value="Aspartate Aminotransferase, domain 1"/>
    <property type="match status" value="1"/>
</dbReference>
<dbReference type="InterPro" id="IPR005861">
    <property type="entry name" value="HisP_aminotrans"/>
</dbReference>
<dbReference type="PANTHER" id="PTHR43643:SF3">
    <property type="entry name" value="HISTIDINOL-PHOSPHATE AMINOTRANSFERASE"/>
    <property type="match status" value="1"/>
</dbReference>
<dbReference type="HAMAP" id="MF_01023">
    <property type="entry name" value="HisC_aminotrans_2"/>
    <property type="match status" value="1"/>
</dbReference>
<dbReference type="InterPro" id="IPR015424">
    <property type="entry name" value="PyrdxlP-dep_Trfase"/>
</dbReference>
<dbReference type="Proteomes" id="UP001165679">
    <property type="component" value="Unassembled WGS sequence"/>
</dbReference>
<evidence type="ECO:0000256" key="7">
    <source>
        <dbReference type="ARBA" id="ARBA00022898"/>
    </source>
</evidence>
<dbReference type="CDD" id="cd00609">
    <property type="entry name" value="AAT_like"/>
    <property type="match status" value="1"/>
</dbReference>
<comment type="similarity">
    <text evidence="3 9">Belongs to the class-II pyridoxal-phosphate-dependent aminotransferase family. Histidinol-phosphate aminotransferase subfamily.</text>
</comment>
<accession>A0AA41YR14</accession>
<evidence type="ECO:0000256" key="9">
    <source>
        <dbReference type="HAMAP-Rule" id="MF_01023"/>
    </source>
</evidence>
<evidence type="ECO:0000256" key="8">
    <source>
        <dbReference type="ARBA" id="ARBA00047481"/>
    </source>
</evidence>
<name>A0AA41YR14_9PROT</name>
<keyword evidence="5 9" id="KW-0032">Aminotransferase</keyword>
<keyword evidence="7 9" id="KW-0663">Pyridoxal phosphate</keyword>
<evidence type="ECO:0000256" key="5">
    <source>
        <dbReference type="ARBA" id="ARBA00022576"/>
    </source>
</evidence>